<evidence type="ECO:0000313" key="3">
    <source>
        <dbReference type="Proteomes" id="UP000245942"/>
    </source>
</evidence>
<evidence type="ECO:0000256" key="1">
    <source>
        <dbReference type="SAM" id="MobiDB-lite"/>
    </source>
</evidence>
<dbReference type="Proteomes" id="UP000245942">
    <property type="component" value="Unassembled WGS sequence"/>
</dbReference>
<dbReference type="AlphaFoldDB" id="A0A316UK25"/>
<dbReference type="OrthoDB" id="2541982at2759"/>
<organism evidence="2 3">
    <name type="scientific">Pseudomicrostroma glucosiphilum</name>
    <dbReference type="NCBI Taxonomy" id="1684307"/>
    <lineage>
        <taxon>Eukaryota</taxon>
        <taxon>Fungi</taxon>
        <taxon>Dikarya</taxon>
        <taxon>Basidiomycota</taxon>
        <taxon>Ustilaginomycotina</taxon>
        <taxon>Exobasidiomycetes</taxon>
        <taxon>Microstromatales</taxon>
        <taxon>Microstromatales incertae sedis</taxon>
        <taxon>Pseudomicrostroma</taxon>
    </lineage>
</organism>
<gene>
    <name evidence="2" type="ORF">BCV69DRAFT_279506</name>
</gene>
<dbReference type="GeneID" id="37013011"/>
<sequence>MPISISSTTFMFCPAGPSSSSDTTILAPAPRTTRRERQRALALNRLSASSVAGSTEKSTCDMDDEEKRLSNDGSETTLVELQSLKEDKPFSSCIEMPTQPLSRSEQIHASWLNNTGLDINDEAKNGPAPHCTVEELTSAMDSFFGSSSATKTKTSKKSSSKEDQRKRRFVDKVKQCKWMA</sequence>
<evidence type="ECO:0000313" key="2">
    <source>
        <dbReference type="EMBL" id="PWN23575.1"/>
    </source>
</evidence>
<reference evidence="2 3" key="1">
    <citation type="journal article" date="2018" name="Mol. Biol. Evol.">
        <title>Broad Genomic Sampling Reveals a Smut Pathogenic Ancestry of the Fungal Clade Ustilaginomycotina.</title>
        <authorList>
            <person name="Kijpornyongpan T."/>
            <person name="Mondo S.J."/>
            <person name="Barry K."/>
            <person name="Sandor L."/>
            <person name="Lee J."/>
            <person name="Lipzen A."/>
            <person name="Pangilinan J."/>
            <person name="LaButti K."/>
            <person name="Hainaut M."/>
            <person name="Henrissat B."/>
            <person name="Grigoriev I.V."/>
            <person name="Spatafora J.W."/>
            <person name="Aime M.C."/>
        </authorList>
    </citation>
    <scope>NUCLEOTIDE SEQUENCE [LARGE SCALE GENOMIC DNA]</scope>
    <source>
        <strain evidence="2 3">MCA 4718</strain>
    </source>
</reference>
<feature type="region of interest" description="Disordered" evidence="1">
    <location>
        <begin position="16"/>
        <end position="75"/>
    </location>
</feature>
<dbReference type="RefSeq" id="XP_025350735.1">
    <property type="nucleotide sequence ID" value="XM_025491277.1"/>
</dbReference>
<name>A0A316UK25_9BASI</name>
<feature type="region of interest" description="Disordered" evidence="1">
    <location>
        <begin position="144"/>
        <end position="180"/>
    </location>
</feature>
<feature type="compositionally biased region" description="Basic and acidic residues" evidence="1">
    <location>
        <begin position="159"/>
        <end position="174"/>
    </location>
</feature>
<protein>
    <submittedName>
        <fullName evidence="2">Uncharacterized protein</fullName>
    </submittedName>
</protein>
<accession>A0A316UK25</accession>
<dbReference type="EMBL" id="KZ819321">
    <property type="protein sequence ID" value="PWN23575.1"/>
    <property type="molecule type" value="Genomic_DNA"/>
</dbReference>
<proteinExistence type="predicted"/>
<feature type="compositionally biased region" description="Polar residues" evidence="1">
    <location>
        <begin position="46"/>
        <end position="57"/>
    </location>
</feature>
<keyword evidence="3" id="KW-1185">Reference proteome</keyword>